<evidence type="ECO:0008006" key="3">
    <source>
        <dbReference type="Google" id="ProtNLM"/>
    </source>
</evidence>
<reference evidence="1 2" key="1">
    <citation type="journal article" date="2024" name="Insects">
        <title>An Improved Chromosome-Level Genome Assembly of the Firefly Pyrocoelia pectoralis.</title>
        <authorList>
            <person name="Fu X."/>
            <person name="Meyer-Rochow V.B."/>
            <person name="Ballantyne L."/>
            <person name="Zhu X."/>
        </authorList>
    </citation>
    <scope>NUCLEOTIDE SEQUENCE [LARGE SCALE GENOMIC DNA]</scope>
    <source>
        <strain evidence="1">XCY_ONT2</strain>
    </source>
</reference>
<evidence type="ECO:0000313" key="1">
    <source>
        <dbReference type="EMBL" id="KAK5649637.1"/>
    </source>
</evidence>
<sequence>MTEARPDHITSINTTFVVEGYNTSMKWNRWVKRLEVAFKVFNTANDMKACYLLHYMGSDSYDTLCNKVAPSLPEDMEYKEIVELMDKYYNPAPLEIAEAFRFHSRKQHDGESIQEYLHGLQKLAINCNSRIFEDSIKESVCLWAKFKKNTKQVTGNEESRFG</sequence>
<dbReference type="PANTHER" id="PTHR33198:SF19">
    <property type="entry name" value="CCHC-TYPE DOMAIN-CONTAINING PROTEIN"/>
    <property type="match status" value="1"/>
</dbReference>
<accession>A0AAN7ZR62</accession>
<dbReference type="AlphaFoldDB" id="A0AAN7ZR62"/>
<protein>
    <recommendedName>
        <fullName evidence="3">Retrotransposon gag domain-containing protein</fullName>
    </recommendedName>
</protein>
<keyword evidence="2" id="KW-1185">Reference proteome</keyword>
<dbReference type="PANTHER" id="PTHR33198">
    <property type="entry name" value="ANK_REP_REGION DOMAIN-CONTAINING PROTEIN-RELATED"/>
    <property type="match status" value="1"/>
</dbReference>
<dbReference type="EMBL" id="JAVRBK010000001">
    <property type="protein sequence ID" value="KAK5649637.1"/>
    <property type="molecule type" value="Genomic_DNA"/>
</dbReference>
<name>A0AAN7ZR62_9COLE</name>
<comment type="caution">
    <text evidence="1">The sequence shown here is derived from an EMBL/GenBank/DDBJ whole genome shotgun (WGS) entry which is preliminary data.</text>
</comment>
<proteinExistence type="predicted"/>
<gene>
    <name evidence="1" type="ORF">RI129_000666</name>
</gene>
<evidence type="ECO:0000313" key="2">
    <source>
        <dbReference type="Proteomes" id="UP001329430"/>
    </source>
</evidence>
<dbReference type="Proteomes" id="UP001329430">
    <property type="component" value="Chromosome 1"/>
</dbReference>
<organism evidence="1 2">
    <name type="scientific">Pyrocoelia pectoralis</name>
    <dbReference type="NCBI Taxonomy" id="417401"/>
    <lineage>
        <taxon>Eukaryota</taxon>
        <taxon>Metazoa</taxon>
        <taxon>Ecdysozoa</taxon>
        <taxon>Arthropoda</taxon>
        <taxon>Hexapoda</taxon>
        <taxon>Insecta</taxon>
        <taxon>Pterygota</taxon>
        <taxon>Neoptera</taxon>
        <taxon>Endopterygota</taxon>
        <taxon>Coleoptera</taxon>
        <taxon>Polyphaga</taxon>
        <taxon>Elateriformia</taxon>
        <taxon>Elateroidea</taxon>
        <taxon>Lampyridae</taxon>
        <taxon>Lampyrinae</taxon>
        <taxon>Pyrocoelia</taxon>
    </lineage>
</organism>